<sequence>MSTPSLGLGRMHSPVAPDRNLPLPAPRRAIGTQSRVPKEFVHLRYDDSVLVTDWHRTGAMNFRVTATWRIWTAGRRAAGFAAGAMKAAQMVRQTGLLLAHRSSGAPLTHAVLLRTFDFAFDVERLEAERKPTSLVLDVVCEITKSRGRSISGLRMTMSIHCAGRQVGTAATGFEWIPPGVYRRLRGAHAEAVRDQAPLPAPVPPAQVDCTADVEVVLTPTDTAGRWLLRGDFRNTALFDHPVDHVPGLVMIEAAQQAARLVTAQRTFSRQPHHGFRTYVEFDSPCWIGAQPAAEVRGTTTVRVTGHQNGAKVFTTTLTGPGS</sequence>
<dbReference type="Pfam" id="PF03756">
    <property type="entry name" value="AfsA"/>
    <property type="match status" value="2"/>
</dbReference>
<gene>
    <name evidence="3" type="primary">sngA</name>
</gene>
<proteinExistence type="predicted"/>
<accession>Q2VQT2</accession>
<name>Q2VQT2_9ACTN</name>
<dbReference type="InterPro" id="IPR005509">
    <property type="entry name" value="AfsA_hotdog_dom"/>
</dbReference>
<dbReference type="InterPro" id="IPR047757">
    <property type="entry name" value="AfsA-like"/>
</dbReference>
<evidence type="ECO:0000256" key="1">
    <source>
        <dbReference type="SAM" id="MobiDB-lite"/>
    </source>
</evidence>
<feature type="domain" description="A-factor biosynthesis hotdog" evidence="2">
    <location>
        <begin position="40"/>
        <end position="171"/>
    </location>
</feature>
<dbReference type="EMBL" id="AY919297">
    <property type="protein sequence ID" value="AAX97700.1"/>
    <property type="molecule type" value="Genomic_DNA"/>
</dbReference>
<organism evidence="3">
    <name type="scientific">Streptomyces natalensis</name>
    <dbReference type="NCBI Taxonomy" id="68242"/>
    <lineage>
        <taxon>Bacteria</taxon>
        <taxon>Bacillati</taxon>
        <taxon>Actinomycetota</taxon>
        <taxon>Actinomycetes</taxon>
        <taxon>Kitasatosporales</taxon>
        <taxon>Streptomycetaceae</taxon>
        <taxon>Streptomyces</taxon>
    </lineage>
</organism>
<reference evidence="3" key="1">
    <citation type="journal article" date="2005" name="Arch. Microbiol.">
        <title>Cloning and in vivo functional analysis by disruption of a gene encoding the gamma-butyrolactone autoregulator receptor from Streptomyces natalensis.</title>
        <authorList>
            <person name="Lee K.M."/>
            <person name="Lee C.K."/>
            <person name="Choi S.U."/>
            <person name="Park H.R."/>
            <person name="Kitani S."/>
            <person name="Nihira T."/>
            <person name="Hwang Y.I."/>
        </authorList>
    </citation>
    <scope>NUCLEOTIDE SEQUENCE</scope>
    <source>
        <strain evidence="3">ATCC 27448</strain>
    </source>
</reference>
<evidence type="ECO:0000259" key="2">
    <source>
        <dbReference type="Pfam" id="PF03756"/>
    </source>
</evidence>
<feature type="region of interest" description="Disordered" evidence="1">
    <location>
        <begin position="1"/>
        <end position="25"/>
    </location>
</feature>
<dbReference type="NCBIfam" id="NF041195">
    <property type="entry name" value="ScbA_BarX_GamBu"/>
    <property type="match status" value="1"/>
</dbReference>
<protein>
    <submittedName>
        <fullName evidence="3">AfsA/ScbA-like protein</fullName>
    </submittedName>
</protein>
<dbReference type="AlphaFoldDB" id="Q2VQT2"/>
<dbReference type="GO" id="GO:0016740">
    <property type="term" value="F:transferase activity"/>
    <property type="evidence" value="ECO:0007669"/>
    <property type="project" value="InterPro"/>
</dbReference>
<evidence type="ECO:0000313" key="3">
    <source>
        <dbReference type="EMBL" id="AAX97700.1"/>
    </source>
</evidence>
<feature type="domain" description="A-factor biosynthesis hotdog" evidence="2">
    <location>
        <begin position="224"/>
        <end position="264"/>
    </location>
</feature>